<dbReference type="HOGENOM" id="CLU_003794_1_2_1"/>
<evidence type="ECO:0000256" key="1">
    <source>
        <dbReference type="ARBA" id="ARBA00004123"/>
    </source>
</evidence>
<dbReference type="EMBL" id="CH933816">
    <property type="protein sequence ID" value="EDW17123.1"/>
    <property type="molecule type" value="Genomic_DNA"/>
</dbReference>
<evidence type="ECO:0000313" key="9">
    <source>
        <dbReference type="EMBL" id="EDW17123.1"/>
    </source>
</evidence>
<dbReference type="InterPro" id="IPR011989">
    <property type="entry name" value="ARM-like"/>
</dbReference>
<protein>
    <recommendedName>
        <fullName evidence="8">Importin N-terminal domain-containing protein</fullName>
    </recommendedName>
</protein>
<keyword evidence="5" id="KW-0677">Repeat</keyword>
<evidence type="ECO:0000256" key="6">
    <source>
        <dbReference type="ARBA" id="ARBA00022927"/>
    </source>
</evidence>
<keyword evidence="7" id="KW-0539">Nucleus</keyword>
<name>B4L9S5_DROMO</name>
<dbReference type="KEGG" id="dmo:Dmoj_GI16670"/>
<dbReference type="SUPFAM" id="SSF48371">
    <property type="entry name" value="ARM repeat"/>
    <property type="match status" value="2"/>
</dbReference>
<dbReference type="GO" id="GO:0005737">
    <property type="term" value="C:cytoplasm"/>
    <property type="evidence" value="ECO:0007669"/>
    <property type="project" value="UniProtKB-SubCell"/>
</dbReference>
<keyword evidence="10" id="KW-1185">Reference proteome</keyword>
<dbReference type="Pfam" id="PF25780">
    <property type="entry name" value="TPR_IPO5"/>
    <property type="match status" value="1"/>
</dbReference>
<dbReference type="PhylomeDB" id="B4L9S5"/>
<proteinExistence type="predicted"/>
<dbReference type="GO" id="GO:0006606">
    <property type="term" value="P:protein import into nucleus"/>
    <property type="evidence" value="ECO:0007669"/>
    <property type="project" value="InterPro"/>
</dbReference>
<keyword evidence="4" id="KW-0963">Cytoplasm</keyword>
<dbReference type="SMART" id="SM00913">
    <property type="entry name" value="IBN_N"/>
    <property type="match status" value="1"/>
</dbReference>
<reference evidence="9 10" key="1">
    <citation type="journal article" date="2007" name="Nature">
        <title>Evolution of genes and genomes on the Drosophila phylogeny.</title>
        <authorList>
            <consortium name="Drosophila 12 Genomes Consortium"/>
            <person name="Clark A.G."/>
            <person name="Eisen M.B."/>
            <person name="Smith D.R."/>
            <person name="Bergman C.M."/>
            <person name="Oliver B."/>
            <person name="Markow T.A."/>
            <person name="Kaufman T.C."/>
            <person name="Kellis M."/>
            <person name="Gelbart W."/>
            <person name="Iyer V.N."/>
            <person name="Pollard D.A."/>
            <person name="Sackton T.B."/>
            <person name="Larracuente A.M."/>
            <person name="Singh N.D."/>
            <person name="Abad J.P."/>
            <person name="Abt D.N."/>
            <person name="Adryan B."/>
            <person name="Aguade M."/>
            <person name="Akashi H."/>
            <person name="Anderson W.W."/>
            <person name="Aquadro C.F."/>
            <person name="Ardell D.H."/>
            <person name="Arguello R."/>
            <person name="Artieri C.G."/>
            <person name="Barbash D.A."/>
            <person name="Barker D."/>
            <person name="Barsanti P."/>
            <person name="Batterham P."/>
            <person name="Batzoglou S."/>
            <person name="Begun D."/>
            <person name="Bhutkar A."/>
            <person name="Blanco E."/>
            <person name="Bosak S.A."/>
            <person name="Bradley R.K."/>
            <person name="Brand A.D."/>
            <person name="Brent M.R."/>
            <person name="Brooks A.N."/>
            <person name="Brown R.H."/>
            <person name="Butlin R.K."/>
            <person name="Caggese C."/>
            <person name="Calvi B.R."/>
            <person name="Bernardo de Carvalho A."/>
            <person name="Caspi A."/>
            <person name="Castrezana S."/>
            <person name="Celniker S.E."/>
            <person name="Chang J.L."/>
            <person name="Chapple C."/>
            <person name="Chatterji S."/>
            <person name="Chinwalla A."/>
            <person name="Civetta A."/>
            <person name="Clifton S.W."/>
            <person name="Comeron J.M."/>
            <person name="Costello J.C."/>
            <person name="Coyne J.A."/>
            <person name="Daub J."/>
            <person name="David R.G."/>
            <person name="Delcher A.L."/>
            <person name="Delehaunty K."/>
            <person name="Do C.B."/>
            <person name="Ebling H."/>
            <person name="Edwards K."/>
            <person name="Eickbush T."/>
            <person name="Evans J.D."/>
            <person name="Filipski A."/>
            <person name="Findeiss S."/>
            <person name="Freyhult E."/>
            <person name="Fulton L."/>
            <person name="Fulton R."/>
            <person name="Garcia A.C."/>
            <person name="Gardiner A."/>
            <person name="Garfield D.A."/>
            <person name="Garvin B.E."/>
            <person name="Gibson G."/>
            <person name="Gilbert D."/>
            <person name="Gnerre S."/>
            <person name="Godfrey J."/>
            <person name="Good R."/>
            <person name="Gotea V."/>
            <person name="Gravely B."/>
            <person name="Greenberg A.J."/>
            <person name="Griffiths-Jones S."/>
            <person name="Gross S."/>
            <person name="Guigo R."/>
            <person name="Gustafson E.A."/>
            <person name="Haerty W."/>
            <person name="Hahn M.W."/>
            <person name="Halligan D.L."/>
            <person name="Halpern A.L."/>
            <person name="Halter G.M."/>
            <person name="Han M.V."/>
            <person name="Heger A."/>
            <person name="Hillier L."/>
            <person name="Hinrichs A.S."/>
            <person name="Holmes I."/>
            <person name="Hoskins R.A."/>
            <person name="Hubisz M.J."/>
            <person name="Hultmark D."/>
            <person name="Huntley M.A."/>
            <person name="Jaffe D.B."/>
            <person name="Jagadeeshan S."/>
            <person name="Jeck W.R."/>
            <person name="Johnson J."/>
            <person name="Jones C.D."/>
            <person name="Jordan W.C."/>
            <person name="Karpen G.H."/>
            <person name="Kataoka E."/>
            <person name="Keightley P.D."/>
            <person name="Kheradpour P."/>
            <person name="Kirkness E.F."/>
            <person name="Koerich L.B."/>
            <person name="Kristiansen K."/>
            <person name="Kudrna D."/>
            <person name="Kulathinal R.J."/>
            <person name="Kumar S."/>
            <person name="Kwok R."/>
            <person name="Lander E."/>
            <person name="Langley C.H."/>
            <person name="Lapoint R."/>
            <person name="Lazzaro B.P."/>
            <person name="Lee S.J."/>
            <person name="Levesque L."/>
            <person name="Li R."/>
            <person name="Lin C.F."/>
            <person name="Lin M.F."/>
            <person name="Lindblad-Toh K."/>
            <person name="Llopart A."/>
            <person name="Long M."/>
            <person name="Low L."/>
            <person name="Lozovsky E."/>
            <person name="Lu J."/>
            <person name="Luo M."/>
            <person name="Machado C.A."/>
            <person name="Makalowski W."/>
            <person name="Marzo M."/>
            <person name="Matsuda M."/>
            <person name="Matzkin L."/>
            <person name="McAllister B."/>
            <person name="McBride C.S."/>
            <person name="McKernan B."/>
            <person name="McKernan K."/>
            <person name="Mendez-Lago M."/>
            <person name="Minx P."/>
            <person name="Mollenhauer M.U."/>
            <person name="Montooth K."/>
            <person name="Mount S.M."/>
            <person name="Mu X."/>
            <person name="Myers E."/>
            <person name="Negre B."/>
            <person name="Newfeld S."/>
            <person name="Nielsen R."/>
            <person name="Noor M.A."/>
            <person name="O'Grady P."/>
            <person name="Pachter L."/>
            <person name="Papaceit M."/>
            <person name="Parisi M.J."/>
            <person name="Parisi M."/>
            <person name="Parts L."/>
            <person name="Pedersen J.S."/>
            <person name="Pesole G."/>
            <person name="Phillippy A.M."/>
            <person name="Ponting C.P."/>
            <person name="Pop M."/>
            <person name="Porcelli D."/>
            <person name="Powell J.R."/>
            <person name="Prohaska S."/>
            <person name="Pruitt K."/>
            <person name="Puig M."/>
            <person name="Quesneville H."/>
            <person name="Ram K.R."/>
            <person name="Rand D."/>
            <person name="Rasmussen M.D."/>
            <person name="Reed L.K."/>
            <person name="Reenan R."/>
            <person name="Reily A."/>
            <person name="Remington K.A."/>
            <person name="Rieger T.T."/>
            <person name="Ritchie M.G."/>
            <person name="Robin C."/>
            <person name="Rogers Y.H."/>
            <person name="Rohde C."/>
            <person name="Rozas J."/>
            <person name="Rubenfield M.J."/>
            <person name="Ruiz A."/>
            <person name="Russo S."/>
            <person name="Salzberg S.L."/>
            <person name="Sanchez-Gracia A."/>
            <person name="Saranga D.J."/>
            <person name="Sato H."/>
            <person name="Schaeffer S.W."/>
            <person name="Schatz M.C."/>
            <person name="Schlenke T."/>
            <person name="Schwartz R."/>
            <person name="Segarra C."/>
            <person name="Singh R.S."/>
            <person name="Sirot L."/>
            <person name="Sirota M."/>
            <person name="Sisneros N.B."/>
            <person name="Smith C.D."/>
            <person name="Smith T.F."/>
            <person name="Spieth J."/>
            <person name="Stage D.E."/>
            <person name="Stark A."/>
            <person name="Stephan W."/>
            <person name="Strausberg R.L."/>
            <person name="Strempel S."/>
            <person name="Sturgill D."/>
            <person name="Sutton G."/>
            <person name="Sutton G.G."/>
            <person name="Tao W."/>
            <person name="Teichmann S."/>
            <person name="Tobari Y.N."/>
            <person name="Tomimura Y."/>
            <person name="Tsolas J.M."/>
            <person name="Valente V.L."/>
            <person name="Venter E."/>
            <person name="Venter J.C."/>
            <person name="Vicario S."/>
            <person name="Vieira F.G."/>
            <person name="Vilella A.J."/>
            <person name="Villasante A."/>
            <person name="Walenz B."/>
            <person name="Wang J."/>
            <person name="Wasserman M."/>
            <person name="Watts T."/>
            <person name="Wilson D."/>
            <person name="Wilson R.K."/>
            <person name="Wing R.A."/>
            <person name="Wolfner M.F."/>
            <person name="Wong A."/>
            <person name="Wong G.K."/>
            <person name="Wu C.I."/>
            <person name="Wu G."/>
            <person name="Yamamoto D."/>
            <person name="Yang H.P."/>
            <person name="Yang S.P."/>
            <person name="Yorke J.A."/>
            <person name="Yoshida K."/>
            <person name="Zdobnov E."/>
            <person name="Zhang P."/>
            <person name="Zhang Y."/>
            <person name="Zimin A.V."/>
            <person name="Baldwin J."/>
            <person name="Abdouelleil A."/>
            <person name="Abdulkadir J."/>
            <person name="Abebe A."/>
            <person name="Abera B."/>
            <person name="Abreu J."/>
            <person name="Acer S.C."/>
            <person name="Aftuck L."/>
            <person name="Alexander A."/>
            <person name="An P."/>
            <person name="Anderson E."/>
            <person name="Anderson S."/>
            <person name="Arachi H."/>
            <person name="Azer M."/>
            <person name="Bachantsang P."/>
            <person name="Barry A."/>
            <person name="Bayul T."/>
            <person name="Berlin A."/>
            <person name="Bessette D."/>
            <person name="Bloom T."/>
            <person name="Blye J."/>
            <person name="Boguslavskiy L."/>
            <person name="Bonnet C."/>
            <person name="Boukhgalter B."/>
            <person name="Bourzgui I."/>
            <person name="Brown A."/>
            <person name="Cahill P."/>
            <person name="Channer S."/>
            <person name="Cheshatsang Y."/>
            <person name="Chuda L."/>
            <person name="Citroen M."/>
            <person name="Collymore A."/>
            <person name="Cooke P."/>
            <person name="Costello M."/>
            <person name="D'Aco K."/>
            <person name="Daza R."/>
            <person name="De Haan G."/>
            <person name="DeGray S."/>
            <person name="DeMaso C."/>
            <person name="Dhargay N."/>
            <person name="Dooley K."/>
            <person name="Dooley E."/>
            <person name="Doricent M."/>
            <person name="Dorje P."/>
            <person name="Dorjee K."/>
            <person name="Dupes A."/>
            <person name="Elong R."/>
            <person name="Falk J."/>
            <person name="Farina A."/>
            <person name="Faro S."/>
            <person name="Ferguson D."/>
            <person name="Fisher S."/>
            <person name="Foley C.D."/>
            <person name="Franke A."/>
            <person name="Friedrich D."/>
            <person name="Gadbois L."/>
            <person name="Gearin G."/>
            <person name="Gearin C.R."/>
            <person name="Giannoukos G."/>
            <person name="Goode T."/>
            <person name="Graham J."/>
            <person name="Grandbois E."/>
            <person name="Grewal S."/>
            <person name="Gyaltsen K."/>
            <person name="Hafez N."/>
            <person name="Hagos B."/>
            <person name="Hall J."/>
            <person name="Henson C."/>
            <person name="Hollinger A."/>
            <person name="Honan T."/>
            <person name="Huard M.D."/>
            <person name="Hughes L."/>
            <person name="Hurhula B."/>
            <person name="Husby M.E."/>
            <person name="Kamat A."/>
            <person name="Kanga B."/>
            <person name="Kashin S."/>
            <person name="Khazanovich D."/>
            <person name="Kisner P."/>
            <person name="Lance K."/>
            <person name="Lara M."/>
            <person name="Lee W."/>
            <person name="Lennon N."/>
            <person name="Letendre F."/>
            <person name="LeVine R."/>
            <person name="Lipovsky A."/>
            <person name="Liu X."/>
            <person name="Liu J."/>
            <person name="Liu S."/>
            <person name="Lokyitsang T."/>
            <person name="Lokyitsang Y."/>
            <person name="Lubonja R."/>
            <person name="Lui A."/>
            <person name="MacDonald P."/>
            <person name="Magnisalis V."/>
            <person name="Maru K."/>
            <person name="Matthews C."/>
            <person name="McCusker W."/>
            <person name="McDonough S."/>
            <person name="Mehta T."/>
            <person name="Meldrim J."/>
            <person name="Meneus L."/>
            <person name="Mihai O."/>
            <person name="Mihalev A."/>
            <person name="Mihova T."/>
            <person name="Mittelman R."/>
            <person name="Mlenga V."/>
            <person name="Montmayeur A."/>
            <person name="Mulrain L."/>
            <person name="Navidi A."/>
            <person name="Naylor J."/>
            <person name="Negash T."/>
            <person name="Nguyen T."/>
            <person name="Nguyen N."/>
            <person name="Nicol R."/>
            <person name="Norbu C."/>
            <person name="Norbu N."/>
            <person name="Novod N."/>
            <person name="O'Neill B."/>
            <person name="Osman S."/>
            <person name="Markiewicz E."/>
            <person name="Oyono O.L."/>
            <person name="Patti C."/>
            <person name="Phunkhang P."/>
            <person name="Pierre F."/>
            <person name="Priest M."/>
            <person name="Raghuraman S."/>
            <person name="Rege F."/>
            <person name="Reyes R."/>
            <person name="Rise C."/>
            <person name="Rogov P."/>
            <person name="Ross K."/>
            <person name="Ryan E."/>
            <person name="Settipalli S."/>
            <person name="Shea T."/>
            <person name="Sherpa N."/>
            <person name="Shi L."/>
            <person name="Shih D."/>
            <person name="Sparrow T."/>
            <person name="Spaulding J."/>
            <person name="Stalker J."/>
            <person name="Stange-Thomann N."/>
            <person name="Stavropoulos S."/>
            <person name="Stone C."/>
            <person name="Strader C."/>
            <person name="Tesfaye S."/>
            <person name="Thomson T."/>
            <person name="Thoulutsang Y."/>
            <person name="Thoulutsang D."/>
            <person name="Topham K."/>
            <person name="Topping I."/>
            <person name="Tsamla T."/>
            <person name="Vassiliev H."/>
            <person name="Vo A."/>
            <person name="Wangchuk T."/>
            <person name="Wangdi T."/>
            <person name="Weiand M."/>
            <person name="Wilkinson J."/>
            <person name="Wilson A."/>
            <person name="Yadav S."/>
            <person name="Young G."/>
            <person name="Yu Q."/>
            <person name="Zembek L."/>
            <person name="Zhong D."/>
            <person name="Zimmer A."/>
            <person name="Zwirko Z."/>
            <person name="Jaffe D.B."/>
            <person name="Alvarez P."/>
            <person name="Brockman W."/>
            <person name="Butler J."/>
            <person name="Chin C."/>
            <person name="Gnerre S."/>
            <person name="Grabherr M."/>
            <person name="Kleber M."/>
            <person name="Mauceli E."/>
            <person name="MacCallum I."/>
        </authorList>
    </citation>
    <scope>NUCLEOTIDE SEQUENCE [LARGE SCALE GENOMIC DNA]</scope>
    <source>
        <strain evidence="10">Tucson 15081-1352.22</strain>
    </source>
</reference>
<dbReference type="AlphaFoldDB" id="B4L9S5"/>
<comment type="subcellular location">
    <subcellularLocation>
        <location evidence="2">Cytoplasm</location>
    </subcellularLocation>
    <subcellularLocation>
        <location evidence="1">Nucleus</location>
    </subcellularLocation>
</comment>
<feature type="domain" description="Importin N-terminal" evidence="8">
    <location>
        <begin position="23"/>
        <end position="91"/>
    </location>
</feature>
<dbReference type="OrthoDB" id="7862313at2759"/>
<organism evidence="9 10">
    <name type="scientific">Drosophila mojavensis</name>
    <name type="common">Fruit fly</name>
    <dbReference type="NCBI Taxonomy" id="7230"/>
    <lineage>
        <taxon>Eukaryota</taxon>
        <taxon>Metazoa</taxon>
        <taxon>Ecdysozoa</taxon>
        <taxon>Arthropoda</taxon>
        <taxon>Hexapoda</taxon>
        <taxon>Insecta</taxon>
        <taxon>Pterygota</taxon>
        <taxon>Neoptera</taxon>
        <taxon>Endopterygota</taxon>
        <taxon>Diptera</taxon>
        <taxon>Brachycera</taxon>
        <taxon>Muscomorpha</taxon>
        <taxon>Ephydroidea</taxon>
        <taxon>Drosophilidae</taxon>
        <taxon>Drosophila</taxon>
    </lineage>
</organism>
<accession>B4L9S5</accession>
<evidence type="ECO:0000313" key="10">
    <source>
        <dbReference type="Proteomes" id="UP000009192"/>
    </source>
</evidence>
<evidence type="ECO:0000256" key="5">
    <source>
        <dbReference type="ARBA" id="ARBA00022737"/>
    </source>
</evidence>
<dbReference type="PANTHER" id="PTHR10527">
    <property type="entry name" value="IMPORTIN BETA"/>
    <property type="match status" value="1"/>
</dbReference>
<dbReference type="OMA" id="ANACGCV"/>
<dbReference type="eggNOG" id="KOG2171">
    <property type="taxonomic scope" value="Eukaryota"/>
</dbReference>
<dbReference type="Pfam" id="PF03810">
    <property type="entry name" value="IBN_N"/>
    <property type="match status" value="1"/>
</dbReference>
<dbReference type="InterPro" id="IPR057672">
    <property type="entry name" value="TPR_IPO4/5"/>
</dbReference>
<keyword evidence="6" id="KW-0653">Protein transport</keyword>
<dbReference type="SMR" id="B4L9S5"/>
<evidence type="ECO:0000256" key="2">
    <source>
        <dbReference type="ARBA" id="ARBA00004496"/>
    </source>
</evidence>
<evidence type="ECO:0000256" key="3">
    <source>
        <dbReference type="ARBA" id="ARBA00022448"/>
    </source>
</evidence>
<evidence type="ECO:0000256" key="4">
    <source>
        <dbReference type="ARBA" id="ARBA00022490"/>
    </source>
</evidence>
<dbReference type="InterPro" id="IPR016024">
    <property type="entry name" value="ARM-type_fold"/>
</dbReference>
<dbReference type="GO" id="GO:0031267">
    <property type="term" value="F:small GTPase binding"/>
    <property type="evidence" value="ECO:0007669"/>
    <property type="project" value="InterPro"/>
</dbReference>
<dbReference type="InterPro" id="IPR001494">
    <property type="entry name" value="Importin-beta_N"/>
</dbReference>
<evidence type="ECO:0000259" key="8">
    <source>
        <dbReference type="PROSITE" id="PS50166"/>
    </source>
</evidence>
<sequence length="1085" mass="121596">MDIILDEIIAGLLCTDTERIRQATSELGKAYENPETLNALCQIIVSQREPQVRQFAAVLLNKRLQKLRNWQMVPADQKESIKTGMLQALIAEKEKSVKNAIAQFIGSLVRHEEEKKDSWLAELLNFIYSRCNVDDPKESELGSSIFATLTDAAPDQFVSHMDSICQMFAAVLMSAEAKGNLSTPTVANITMGMSYLMPFVSGHTSAEQTVLKILPLIIKTVFAFAQKGDEQEFCIVFDVIDSIAEYVPKLLNNNVKHLMEFCLETANNKQIDDSIRVQVVTFIGRVVRIKKKAIVKQKLLEPIIAVIFEMMCCETELDDDELFTGESSNSPVTAATQTLDLLAINLSPEKLIPPLLQLLEPALQSPDPLRRRAAYLCIAVIAEGCSEAICNKYLEVMLNIVKSGIADNSPIVRIASFFALGQFSEHLQPEISRFAPQILPVLFDFLQQLVIEIKSGNPEPKHTDRMFYALENYCQNLEEDIVPHLPLLMSRLFDTLDTNNSIHLRVLGLSAVSATALAAREHLMPYFPKIVEILKNYLVKECSEEMKELRNEAIDTLASITRVVGKDNFIPLANDTMAYCLMMLDDGPNDPDFRRAIYNLIGALSIVVNESMSTVFPKIIDRLIESVISTEDMLPINDENGGNRLFNGEVAASNIDIDLDNTDDEDDDDEEAYQVENDYVFEKEEAILALKEFAMNTGSAFAPYLQTSFENVYKVIEHQQENIRKSAIEAIAAFVSSLYKMGDAEGVKRACLIIMPKFAHMIREDEDQGVVIHLLDMLSDIFVEVKSAAVPTQEIGDMIFACIKDVLNNKMACQFNEPSGGGDEEEAEDSEFDELLIENAGNLLPSFGKALTPEIFSMYFGRVYQYYLNKLNKAKRNDLSEQRTFVYGALADSFQSLGVCVATYFDELCPVFVDGVNDPEPKARQNCYFGLGELVLHAEEKSFESFHVILQALSGAIASETNAPALDNICGAVSRMIVTNHNIVPLAQVLPVLLSHLPLREDMDENDMVHKAFRVLYMHARPAIVEYIEQILKITIDVLYKDQIPEGEIKMSSRALILEIREQYPDQFNNVANSSQEAYNFLQSL</sequence>
<keyword evidence="3" id="KW-0813">Transport</keyword>
<gene>
    <name evidence="9" type="primary">Dmoj\GI16670</name>
    <name evidence="9" type="ORF">Dmoj_GI16670</name>
</gene>
<dbReference type="Gene3D" id="1.25.10.10">
    <property type="entry name" value="Leucine-rich Repeat Variant"/>
    <property type="match status" value="1"/>
</dbReference>
<dbReference type="InterPro" id="IPR040122">
    <property type="entry name" value="Importin_beta"/>
</dbReference>
<dbReference type="Proteomes" id="UP000009192">
    <property type="component" value="Unassembled WGS sequence"/>
</dbReference>
<dbReference type="PROSITE" id="PS50166">
    <property type="entry name" value="IMPORTIN_B_NT"/>
    <property type="match status" value="1"/>
</dbReference>
<dbReference type="InParanoid" id="B4L9S5"/>
<dbReference type="FunCoup" id="B4L9S5">
    <property type="interactions" value="1565"/>
</dbReference>
<evidence type="ECO:0000256" key="7">
    <source>
        <dbReference type="ARBA" id="ARBA00023242"/>
    </source>
</evidence>